<keyword evidence="1" id="KW-0285">Flavoprotein</keyword>
<dbReference type="PANTHER" id="PTHR42877">
    <property type="entry name" value="L-ORNITHINE N(5)-MONOOXYGENASE-RELATED"/>
    <property type="match status" value="1"/>
</dbReference>
<dbReference type="Proteomes" id="UP000253940">
    <property type="component" value="Chromosome"/>
</dbReference>
<evidence type="ECO:0000313" key="4">
    <source>
        <dbReference type="EMBL" id="AXI04173.1"/>
    </source>
</evidence>
<dbReference type="GO" id="GO:0050661">
    <property type="term" value="F:NADP binding"/>
    <property type="evidence" value="ECO:0007669"/>
    <property type="project" value="InterPro"/>
</dbReference>
<keyword evidence="5" id="KW-1185">Reference proteome</keyword>
<dbReference type="AlphaFoldDB" id="A0A345PA64"/>
<accession>A0A345PA64</accession>
<sequence>MQTTTPRKKPAARKSAPAKSVSPTEVLEVAVIGTGFSGLGMGIRLKKAGITNFKIFEKASEVGGTWRDNTYPGCACDVKSALYSYSFEPSAEWSNAYANQGEIFSYIRFCAEKYGMYPHIQFNSKVVSGKFDATAGEWELTLDGGEIIRAKNVVAAPGPFAEPSVAKIDGINDFKGIKIHTARWDHSVDLTGKRVALIGTGATGVQVGPAIAPKVAHLTVFQRTPNWIMPRPNRDRTDAEKQESRENPLKMRVDRLKNYWINEATAPFLILKYDAFKSFPAKMSHSYLERKVKDPVLREKLTPKYKFGCKRVLVSSDWYPTLQRDNVTLEDHGIKRITETGIETVDGKHYELDVIIFATGYEVRSTGAPFEVRGLNNESLGERWKDGAEAFDGITTHGFPNLYFLVGPFTGPGHTSVIAYSEAQIDYVWQAIELRRARQLKYITVKAEVEAEFVKIMDQRSEHTVWKSGCASWYLSPNGRNNTLYPGFNAEYRMRILRFNPSSYTLVGQDGQPVKATFKDHLSTVRMALTA</sequence>
<evidence type="ECO:0000256" key="1">
    <source>
        <dbReference type="ARBA" id="ARBA00022630"/>
    </source>
</evidence>
<keyword evidence="3" id="KW-0560">Oxidoreductase</keyword>
<name>A0A345PA64_9GAMM</name>
<dbReference type="GO" id="GO:0050660">
    <property type="term" value="F:flavin adenine dinucleotide binding"/>
    <property type="evidence" value="ECO:0007669"/>
    <property type="project" value="InterPro"/>
</dbReference>
<proteinExistence type="predicted"/>
<protein>
    <submittedName>
        <fullName evidence="4">NAD(P)/FAD-dependent oxidoreductase</fullName>
    </submittedName>
</protein>
<dbReference type="Pfam" id="PF00743">
    <property type="entry name" value="FMO-like"/>
    <property type="match status" value="1"/>
</dbReference>
<dbReference type="OrthoDB" id="9773233at2"/>
<dbReference type="InterPro" id="IPR036188">
    <property type="entry name" value="FAD/NAD-bd_sf"/>
</dbReference>
<dbReference type="KEGG" id="mbah:HYN46_15790"/>
<dbReference type="SUPFAM" id="SSF51905">
    <property type="entry name" value="FAD/NAD(P)-binding domain"/>
    <property type="match status" value="1"/>
</dbReference>
<reference evidence="4 5" key="1">
    <citation type="submission" date="2018-07" db="EMBL/GenBank/DDBJ databases">
        <title>Genome sequencing of Moraxellaceae gen. HYN0046.</title>
        <authorList>
            <person name="Kim M."/>
            <person name="Yi H."/>
        </authorList>
    </citation>
    <scope>NUCLEOTIDE SEQUENCE [LARGE SCALE GENOMIC DNA]</scope>
    <source>
        <strain evidence="4 5">HYN0046</strain>
    </source>
</reference>
<dbReference type="GO" id="GO:0004499">
    <property type="term" value="F:N,N-dimethylaniline monooxygenase activity"/>
    <property type="evidence" value="ECO:0007669"/>
    <property type="project" value="InterPro"/>
</dbReference>
<dbReference type="InterPro" id="IPR020946">
    <property type="entry name" value="Flavin_mOase-like"/>
</dbReference>
<dbReference type="EMBL" id="CP031222">
    <property type="protein sequence ID" value="AXI04173.1"/>
    <property type="molecule type" value="Genomic_DNA"/>
</dbReference>
<evidence type="ECO:0000256" key="3">
    <source>
        <dbReference type="ARBA" id="ARBA00023002"/>
    </source>
</evidence>
<gene>
    <name evidence="4" type="ORF">HYN46_15790</name>
</gene>
<dbReference type="Gene3D" id="3.50.50.60">
    <property type="entry name" value="FAD/NAD(P)-binding domain"/>
    <property type="match status" value="2"/>
</dbReference>
<dbReference type="PANTHER" id="PTHR42877:SF4">
    <property type="entry name" value="FAD_NAD(P)-BINDING DOMAIN-CONTAINING PROTEIN-RELATED"/>
    <property type="match status" value="1"/>
</dbReference>
<dbReference type="RefSeq" id="WP_114900281.1">
    <property type="nucleotide sequence ID" value="NZ_CP031222.1"/>
</dbReference>
<keyword evidence="2" id="KW-0274">FAD</keyword>
<evidence type="ECO:0000313" key="5">
    <source>
        <dbReference type="Proteomes" id="UP000253940"/>
    </source>
</evidence>
<dbReference type="InterPro" id="IPR051209">
    <property type="entry name" value="FAD-bind_Monooxygenase_sf"/>
</dbReference>
<organism evidence="4 5">
    <name type="scientific">Aquirhabdus parva</name>
    <dbReference type="NCBI Taxonomy" id="2283318"/>
    <lineage>
        <taxon>Bacteria</taxon>
        <taxon>Pseudomonadati</taxon>
        <taxon>Pseudomonadota</taxon>
        <taxon>Gammaproteobacteria</taxon>
        <taxon>Moraxellales</taxon>
        <taxon>Moraxellaceae</taxon>
        <taxon>Aquirhabdus</taxon>
    </lineage>
</organism>
<evidence type="ECO:0000256" key="2">
    <source>
        <dbReference type="ARBA" id="ARBA00022827"/>
    </source>
</evidence>